<dbReference type="Proteomes" id="UP000015241">
    <property type="component" value="Unassembled WGS sequence"/>
</dbReference>
<feature type="transmembrane region" description="Helical" evidence="8">
    <location>
        <begin position="26"/>
        <end position="47"/>
    </location>
</feature>
<feature type="transmembrane region" description="Helical" evidence="8">
    <location>
        <begin position="388"/>
        <end position="411"/>
    </location>
</feature>
<gene>
    <name evidence="10" type="ORF">FOMPIDRAFT_1124177</name>
</gene>
<dbReference type="InterPro" id="IPR050930">
    <property type="entry name" value="MFS_Vesicular_Transporter"/>
</dbReference>
<dbReference type="eggNOG" id="KOG3764">
    <property type="taxonomic scope" value="Eukaryota"/>
</dbReference>
<keyword evidence="6 8" id="KW-0472">Membrane</keyword>
<feature type="transmembrane region" description="Helical" evidence="8">
    <location>
        <begin position="59"/>
        <end position="81"/>
    </location>
</feature>
<dbReference type="InterPro" id="IPR020846">
    <property type="entry name" value="MFS_dom"/>
</dbReference>
<evidence type="ECO:0000313" key="10">
    <source>
        <dbReference type="EMBL" id="EPS99595.1"/>
    </source>
</evidence>
<dbReference type="PANTHER" id="PTHR23506:SF23">
    <property type="entry name" value="GH10249P"/>
    <property type="match status" value="1"/>
</dbReference>
<evidence type="ECO:0000256" key="7">
    <source>
        <dbReference type="SAM" id="MobiDB-lite"/>
    </source>
</evidence>
<proteinExistence type="inferred from homology"/>
<keyword evidence="11" id="KW-1185">Reference proteome</keyword>
<dbReference type="InterPro" id="IPR001958">
    <property type="entry name" value="Tet-R_TetA/multi-R_MdtG-like"/>
</dbReference>
<dbReference type="EMBL" id="KE504155">
    <property type="protein sequence ID" value="EPS99595.1"/>
    <property type="molecule type" value="Genomic_DNA"/>
</dbReference>
<protein>
    <recommendedName>
        <fullName evidence="9">Major facilitator superfamily (MFS) profile domain-containing protein</fullName>
    </recommendedName>
</protein>
<evidence type="ECO:0000313" key="11">
    <source>
        <dbReference type="Proteomes" id="UP000015241"/>
    </source>
</evidence>
<organism evidence="10 11">
    <name type="scientific">Fomitopsis schrenkii</name>
    <name type="common">Brown rot fungus</name>
    <dbReference type="NCBI Taxonomy" id="2126942"/>
    <lineage>
        <taxon>Eukaryota</taxon>
        <taxon>Fungi</taxon>
        <taxon>Dikarya</taxon>
        <taxon>Basidiomycota</taxon>
        <taxon>Agaricomycotina</taxon>
        <taxon>Agaricomycetes</taxon>
        <taxon>Polyporales</taxon>
        <taxon>Fomitopsis</taxon>
    </lineage>
</organism>
<dbReference type="STRING" id="743788.S8FDI6"/>
<feature type="transmembrane region" description="Helical" evidence="8">
    <location>
        <begin position="153"/>
        <end position="175"/>
    </location>
</feature>
<feature type="region of interest" description="Disordered" evidence="7">
    <location>
        <begin position="219"/>
        <end position="242"/>
    </location>
</feature>
<feature type="transmembrane region" description="Helical" evidence="8">
    <location>
        <begin position="423"/>
        <end position="452"/>
    </location>
</feature>
<feature type="transmembrane region" description="Helical" evidence="8">
    <location>
        <begin position="303"/>
        <end position="324"/>
    </location>
</feature>
<feature type="domain" description="Major facilitator superfamily (MFS) profile" evidence="9">
    <location>
        <begin position="25"/>
        <end position="449"/>
    </location>
</feature>
<evidence type="ECO:0000259" key="9">
    <source>
        <dbReference type="PROSITE" id="PS50850"/>
    </source>
</evidence>
<feature type="transmembrane region" description="Helical" evidence="8">
    <location>
        <begin position="181"/>
        <end position="201"/>
    </location>
</feature>
<feature type="transmembrane region" description="Helical" evidence="8">
    <location>
        <begin position="331"/>
        <end position="349"/>
    </location>
</feature>
<keyword evidence="3" id="KW-0813">Transport</keyword>
<comment type="subcellular location">
    <subcellularLocation>
        <location evidence="1">Membrane</location>
        <topology evidence="1">Multi-pass membrane protein</topology>
    </subcellularLocation>
</comment>
<dbReference type="AlphaFoldDB" id="S8FDI6"/>
<evidence type="ECO:0000256" key="4">
    <source>
        <dbReference type="ARBA" id="ARBA00022692"/>
    </source>
</evidence>
<evidence type="ECO:0000256" key="8">
    <source>
        <dbReference type="SAM" id="Phobius"/>
    </source>
</evidence>
<evidence type="ECO:0000256" key="1">
    <source>
        <dbReference type="ARBA" id="ARBA00004141"/>
    </source>
</evidence>
<dbReference type="GO" id="GO:0016020">
    <property type="term" value="C:membrane"/>
    <property type="evidence" value="ECO:0007669"/>
    <property type="project" value="UniProtKB-SubCell"/>
</dbReference>
<keyword evidence="4 8" id="KW-0812">Transmembrane</keyword>
<dbReference type="InParanoid" id="S8FDI6"/>
<dbReference type="InterPro" id="IPR011701">
    <property type="entry name" value="MFS"/>
</dbReference>
<evidence type="ECO:0000256" key="5">
    <source>
        <dbReference type="ARBA" id="ARBA00022989"/>
    </source>
</evidence>
<dbReference type="HOGENOM" id="CLU_001265_51_2_1"/>
<accession>S8FDI6</accession>
<evidence type="ECO:0000256" key="3">
    <source>
        <dbReference type="ARBA" id="ARBA00022448"/>
    </source>
</evidence>
<reference evidence="10 11" key="1">
    <citation type="journal article" date="2012" name="Science">
        <title>The Paleozoic origin of enzymatic lignin decomposition reconstructed from 31 fungal genomes.</title>
        <authorList>
            <person name="Floudas D."/>
            <person name="Binder M."/>
            <person name="Riley R."/>
            <person name="Barry K."/>
            <person name="Blanchette R.A."/>
            <person name="Henrissat B."/>
            <person name="Martinez A.T."/>
            <person name="Otillar R."/>
            <person name="Spatafora J.W."/>
            <person name="Yadav J.S."/>
            <person name="Aerts A."/>
            <person name="Benoit I."/>
            <person name="Boyd A."/>
            <person name="Carlson A."/>
            <person name="Copeland A."/>
            <person name="Coutinho P.M."/>
            <person name="de Vries R.P."/>
            <person name="Ferreira P."/>
            <person name="Findley K."/>
            <person name="Foster B."/>
            <person name="Gaskell J."/>
            <person name="Glotzer D."/>
            <person name="Gorecki P."/>
            <person name="Heitman J."/>
            <person name="Hesse C."/>
            <person name="Hori C."/>
            <person name="Igarashi K."/>
            <person name="Jurgens J.A."/>
            <person name="Kallen N."/>
            <person name="Kersten P."/>
            <person name="Kohler A."/>
            <person name="Kuees U."/>
            <person name="Kumar T.K.A."/>
            <person name="Kuo A."/>
            <person name="LaButti K."/>
            <person name="Larrondo L.F."/>
            <person name="Lindquist E."/>
            <person name="Ling A."/>
            <person name="Lombard V."/>
            <person name="Lucas S."/>
            <person name="Lundell T."/>
            <person name="Martin R."/>
            <person name="McLaughlin D.J."/>
            <person name="Morgenstern I."/>
            <person name="Morin E."/>
            <person name="Murat C."/>
            <person name="Nagy L.G."/>
            <person name="Nolan M."/>
            <person name="Ohm R.A."/>
            <person name="Patyshakuliyeva A."/>
            <person name="Rokas A."/>
            <person name="Ruiz-Duenas F.J."/>
            <person name="Sabat G."/>
            <person name="Salamov A."/>
            <person name="Samejima M."/>
            <person name="Schmutz J."/>
            <person name="Slot J.C."/>
            <person name="St John F."/>
            <person name="Stenlid J."/>
            <person name="Sun H."/>
            <person name="Sun S."/>
            <person name="Syed K."/>
            <person name="Tsang A."/>
            <person name="Wiebenga A."/>
            <person name="Young D."/>
            <person name="Pisabarro A."/>
            <person name="Eastwood D.C."/>
            <person name="Martin F."/>
            <person name="Cullen D."/>
            <person name="Grigoriev I.V."/>
            <person name="Hibbett D.S."/>
        </authorList>
    </citation>
    <scope>NUCLEOTIDE SEQUENCE</scope>
    <source>
        <strain evidence="11">FP-58527</strain>
    </source>
</reference>
<evidence type="ECO:0000256" key="2">
    <source>
        <dbReference type="ARBA" id="ARBA00006829"/>
    </source>
</evidence>
<feature type="transmembrane region" description="Helical" evidence="8">
    <location>
        <begin position="123"/>
        <end position="141"/>
    </location>
</feature>
<dbReference type="FunCoup" id="S8FDI6">
    <property type="interactions" value="1"/>
</dbReference>
<feature type="transmembrane region" description="Helical" evidence="8">
    <location>
        <begin position="93"/>
        <end position="117"/>
    </location>
</feature>
<evidence type="ECO:0000256" key="6">
    <source>
        <dbReference type="ARBA" id="ARBA00023136"/>
    </source>
</evidence>
<feature type="transmembrane region" description="Helical" evidence="8">
    <location>
        <begin position="266"/>
        <end position="283"/>
    </location>
</feature>
<keyword evidence="5 8" id="KW-1133">Transmembrane helix</keyword>
<dbReference type="Pfam" id="PF07690">
    <property type="entry name" value="MFS_1"/>
    <property type="match status" value="2"/>
</dbReference>
<dbReference type="InterPro" id="IPR036259">
    <property type="entry name" value="MFS_trans_sf"/>
</dbReference>
<dbReference type="OrthoDB" id="440553at2759"/>
<dbReference type="GO" id="GO:0022857">
    <property type="term" value="F:transmembrane transporter activity"/>
    <property type="evidence" value="ECO:0007669"/>
    <property type="project" value="InterPro"/>
</dbReference>
<feature type="transmembrane region" description="Helical" evidence="8">
    <location>
        <begin position="355"/>
        <end position="376"/>
    </location>
</feature>
<dbReference type="PROSITE" id="PS50850">
    <property type="entry name" value="MFS"/>
    <property type="match status" value="1"/>
</dbReference>
<dbReference type="SUPFAM" id="SSF103473">
    <property type="entry name" value="MFS general substrate transporter"/>
    <property type="match status" value="1"/>
</dbReference>
<dbReference type="PANTHER" id="PTHR23506">
    <property type="entry name" value="GH10249P"/>
    <property type="match status" value="1"/>
</dbReference>
<dbReference type="Gene3D" id="1.20.1250.20">
    <property type="entry name" value="MFS general substrate transporter like domains"/>
    <property type="match status" value="2"/>
</dbReference>
<name>S8FDI6_FOMSC</name>
<sequence length="479" mass="51323">MAEASPQPPNASERPRPWGLKWRSSIWFITLGVTTDLLVYSLIVPIIPFQLESLGYTGVSGLVGWLLFAYSAGIVVFTPPTAHLSEKYNNRQIPLIVGLVALIGAQIMFMLAPAYWLMVIARLLQGLSSTVVWVAGLALLCDTVPESSIGKQLGIAMSGLSLGFLLGPPVAGALYDKFGFHGPFIFGIIVTAVDLIGRFLIIERKHAIQWGVDPAAPVPRRADPEVNAPPEPSSTPANNPAPASQAAQVHISLWAVLVKLVRSTRADFVLLCTLCYAWIIASQEPALPLHLQDVWHFNPSKVGLVYIAAVVPTLFSSALTGYFVDKFGTGPITVVALVFSLPWLIVLIVQSSLPLFIVVFALANFGVAGTVSPLTAELAAVTRQLPGVGYAHVYGAFNVAYGIGSALGPIIGGQLYDHVSRGWMAICLFGAASGLIAIVLAFLSFGEVSLYAQLRNRFRQSRRESVTKNEPPTANKSTA</sequence>
<comment type="similarity">
    <text evidence="2">Belongs to the major facilitator superfamily. Vesicular transporter family.</text>
</comment>
<dbReference type="CDD" id="cd17325">
    <property type="entry name" value="MFS_MdtG_SLC18_like"/>
    <property type="match status" value="1"/>
</dbReference>
<dbReference type="PRINTS" id="PR01035">
    <property type="entry name" value="TCRTETA"/>
</dbReference>